<dbReference type="PROSITE" id="PS50089">
    <property type="entry name" value="ZF_RING_2"/>
    <property type="match status" value="1"/>
</dbReference>
<dbReference type="SUPFAM" id="SSF57850">
    <property type="entry name" value="RING/U-box"/>
    <property type="match status" value="1"/>
</dbReference>
<dbReference type="Gene3D" id="3.30.40.10">
    <property type="entry name" value="Zinc/RING finger domain, C3HC4 (zinc finger)"/>
    <property type="match status" value="1"/>
</dbReference>
<dbReference type="InterPro" id="IPR013083">
    <property type="entry name" value="Znf_RING/FYVE/PHD"/>
</dbReference>
<dbReference type="PANTHER" id="PTHR45969:SF69">
    <property type="entry name" value="FINGER DOMAIN PROTEIN, PUTATIVE (AFU_ORTHOLOGUE AFUA_3G12190)-RELATED"/>
    <property type="match status" value="1"/>
</dbReference>
<organism evidence="6 7">
    <name type="scientific">Vermiconidia calcicola</name>
    <dbReference type="NCBI Taxonomy" id="1690605"/>
    <lineage>
        <taxon>Eukaryota</taxon>
        <taxon>Fungi</taxon>
        <taxon>Dikarya</taxon>
        <taxon>Ascomycota</taxon>
        <taxon>Pezizomycotina</taxon>
        <taxon>Dothideomycetes</taxon>
        <taxon>Dothideomycetidae</taxon>
        <taxon>Mycosphaerellales</taxon>
        <taxon>Extremaceae</taxon>
        <taxon>Vermiconidia</taxon>
    </lineage>
</organism>
<reference evidence="6 7" key="1">
    <citation type="submission" date="2023-06" db="EMBL/GenBank/DDBJ databases">
        <title>Black Yeasts Isolated from many extreme environments.</title>
        <authorList>
            <person name="Coleine C."/>
            <person name="Stajich J.E."/>
            <person name="Selbmann L."/>
        </authorList>
    </citation>
    <scope>NUCLEOTIDE SEQUENCE [LARGE SCALE GENOMIC DNA]</scope>
    <source>
        <strain evidence="6 7">CCFEE 5887</strain>
    </source>
</reference>
<dbReference type="AlphaFoldDB" id="A0AAV9PWV3"/>
<accession>A0AAV9PWV3</accession>
<protein>
    <recommendedName>
        <fullName evidence="5">RING-type domain-containing protein</fullName>
    </recommendedName>
</protein>
<dbReference type="GO" id="GO:0008270">
    <property type="term" value="F:zinc ion binding"/>
    <property type="evidence" value="ECO:0007669"/>
    <property type="project" value="UniProtKB-KW"/>
</dbReference>
<evidence type="ECO:0000256" key="3">
    <source>
        <dbReference type="ARBA" id="ARBA00022833"/>
    </source>
</evidence>
<keyword evidence="2 4" id="KW-0863">Zinc-finger</keyword>
<dbReference type="GO" id="GO:0061630">
    <property type="term" value="F:ubiquitin protein ligase activity"/>
    <property type="evidence" value="ECO:0007669"/>
    <property type="project" value="TreeGrafter"/>
</dbReference>
<proteinExistence type="predicted"/>
<feature type="domain" description="RING-type" evidence="5">
    <location>
        <begin position="198"/>
        <end position="263"/>
    </location>
</feature>
<gene>
    <name evidence="6" type="ORF">LTR25_009997</name>
</gene>
<evidence type="ECO:0000259" key="5">
    <source>
        <dbReference type="PROSITE" id="PS50089"/>
    </source>
</evidence>
<comment type="caution">
    <text evidence="6">The sequence shown here is derived from an EMBL/GenBank/DDBJ whole genome shotgun (WGS) entry which is preliminary data.</text>
</comment>
<keyword evidence="3" id="KW-0862">Zinc</keyword>
<evidence type="ECO:0000256" key="2">
    <source>
        <dbReference type="ARBA" id="ARBA00022771"/>
    </source>
</evidence>
<sequence length="285" mass="32494">MPPHLASQDASALYLALNTFCQAIWTVLIEHIAPYAGEYFPAQAIRAAIDNMLKDEVRAYAHLKQLERSGCLNSDQDYLRTVATMEHELILLLVRLAKAELSLITFEHLIPTDDLSRRLDVTQSRMVRAEARSQLFRALQRVTSPRLAGIDYRRDILYHDDDEEDQPDKDKEEDEQDEAMLAWGLYDMGLNTTDDEICPICQESLAGEADIEDVEREMAAAEAVATETIQTPCCGKAFHAYCLLRWIRWSGGDPLTKDCPLCREEFGEEFSIELYEMRIASLRTL</sequence>
<evidence type="ECO:0000256" key="4">
    <source>
        <dbReference type="PROSITE-ProRule" id="PRU00175"/>
    </source>
</evidence>
<dbReference type="SMART" id="SM00184">
    <property type="entry name" value="RING"/>
    <property type="match status" value="1"/>
</dbReference>
<dbReference type="GO" id="GO:0016567">
    <property type="term" value="P:protein ubiquitination"/>
    <property type="evidence" value="ECO:0007669"/>
    <property type="project" value="TreeGrafter"/>
</dbReference>
<keyword evidence="1" id="KW-0479">Metal-binding</keyword>
<dbReference type="Proteomes" id="UP001345827">
    <property type="component" value="Unassembled WGS sequence"/>
</dbReference>
<evidence type="ECO:0000313" key="6">
    <source>
        <dbReference type="EMBL" id="KAK5529260.1"/>
    </source>
</evidence>
<dbReference type="PANTHER" id="PTHR45969">
    <property type="entry name" value="RING ZINC FINGER PROTEIN-RELATED"/>
    <property type="match status" value="1"/>
</dbReference>
<evidence type="ECO:0000313" key="7">
    <source>
        <dbReference type="Proteomes" id="UP001345827"/>
    </source>
</evidence>
<evidence type="ECO:0000256" key="1">
    <source>
        <dbReference type="ARBA" id="ARBA00022723"/>
    </source>
</evidence>
<name>A0AAV9PWV3_9PEZI</name>
<keyword evidence="7" id="KW-1185">Reference proteome</keyword>
<dbReference type="InterPro" id="IPR001841">
    <property type="entry name" value="Znf_RING"/>
</dbReference>
<dbReference type="EMBL" id="JAXLQG010000023">
    <property type="protein sequence ID" value="KAK5529260.1"/>
    <property type="molecule type" value="Genomic_DNA"/>
</dbReference>